<dbReference type="Pfam" id="PF00022">
    <property type="entry name" value="Actin"/>
    <property type="match status" value="1"/>
</dbReference>
<dbReference type="GeneID" id="39589691"/>
<proteinExistence type="inferred from homology"/>
<reference evidence="3 4" key="1">
    <citation type="submission" date="2018-11" db="EMBL/GenBank/DDBJ databases">
        <title>Genome sequence of Apiotrichum porosum DSM 27194.</title>
        <authorList>
            <person name="Aliyu H."/>
            <person name="Gorte O."/>
            <person name="Ochsenreither K."/>
        </authorList>
    </citation>
    <scope>NUCLEOTIDE SEQUENCE [LARGE SCALE GENOMIC DNA]</scope>
    <source>
        <strain evidence="3 4">DSM 27194</strain>
    </source>
</reference>
<comment type="similarity">
    <text evidence="1">Belongs to the actin family.</text>
</comment>
<evidence type="ECO:0000313" key="3">
    <source>
        <dbReference type="EMBL" id="RSH86870.1"/>
    </source>
</evidence>
<dbReference type="FunFam" id="3.30.420.40:FF:000411">
    <property type="entry name" value="RNA polymerase II transcription factor"/>
    <property type="match status" value="1"/>
</dbReference>
<evidence type="ECO:0000256" key="2">
    <source>
        <dbReference type="SAM" id="MobiDB-lite"/>
    </source>
</evidence>
<dbReference type="Gene3D" id="3.30.420.40">
    <property type="match status" value="2"/>
</dbReference>
<dbReference type="Proteomes" id="UP000279236">
    <property type="component" value="Unassembled WGS sequence"/>
</dbReference>
<dbReference type="OrthoDB" id="74201at2759"/>
<evidence type="ECO:0000256" key="1">
    <source>
        <dbReference type="RuleBase" id="RU000487"/>
    </source>
</evidence>
<comment type="caution">
    <text evidence="3">The sequence shown here is derived from an EMBL/GenBank/DDBJ whole genome shotgun (WGS) entry which is preliminary data.</text>
</comment>
<dbReference type="SUPFAM" id="SSF53067">
    <property type="entry name" value="Actin-like ATPase domain"/>
    <property type="match status" value="2"/>
</dbReference>
<dbReference type="RefSeq" id="XP_028479655.1">
    <property type="nucleotide sequence ID" value="XM_028620683.1"/>
</dbReference>
<keyword evidence="4" id="KW-1185">Reference proteome</keyword>
<dbReference type="InterPro" id="IPR043129">
    <property type="entry name" value="ATPase_NBD"/>
</dbReference>
<protein>
    <submittedName>
        <fullName evidence="3">Uncharacterized protein</fullName>
    </submittedName>
</protein>
<dbReference type="STRING" id="105984.A0A427Y705"/>
<dbReference type="PANTHER" id="PTHR11937">
    <property type="entry name" value="ACTIN"/>
    <property type="match status" value="1"/>
</dbReference>
<sequence length="510" mass="54305">MAYQPIVAHVDTDVIRFSHGVIDLWMRPQRTIKACYGVPRTSSSSRTGNGDAGVDSNGDVTMAGASSSDVPRSEWLVGDALDEALGADGEERIEVRWPFVEVAGKQDWEGREFVLLHMYALLNVQPSNNTAPLLLIPPAAPPSFPLPDQALYCQMVFENLNAPQLCLLPSPLAALWALNAVTGAALHIGRNTSEVSIVVDSVVRYECVKSVNLGQADCEAHLDALLMADDILNTELLSAAGVDNWTDGQKEKLVKEIRQFIFAECTGDDIEVPVAKGGAKAVVIIAAQPEEEDAFDVAKKLTADAIPQAAAAASHKSKKAQAAAAATAASKASAAADAAAAAAAADVIMVTIPSLPEKEIPVGPVRHRLCEPLLMGKTRGGDTVWEALGRAVESSSLNINERLQIWDAIAVTGDMARFKSFPTSLVTYLSPFLLTSTELPSDQQPGRVRLLSIPDYVANFKGATSDLAPFLGASMIAKVAFSESQGKHSISKVDYNLHGPAAIYGIWQQE</sequence>
<name>A0A427Y705_9TREE</name>
<dbReference type="SMART" id="SM00268">
    <property type="entry name" value="ACTIN"/>
    <property type="match status" value="1"/>
</dbReference>
<gene>
    <name evidence="3" type="ORF">EHS24_005148</name>
</gene>
<evidence type="ECO:0000313" key="4">
    <source>
        <dbReference type="Proteomes" id="UP000279236"/>
    </source>
</evidence>
<organism evidence="3 4">
    <name type="scientific">Apiotrichum porosum</name>
    <dbReference type="NCBI Taxonomy" id="105984"/>
    <lineage>
        <taxon>Eukaryota</taxon>
        <taxon>Fungi</taxon>
        <taxon>Dikarya</taxon>
        <taxon>Basidiomycota</taxon>
        <taxon>Agaricomycotina</taxon>
        <taxon>Tremellomycetes</taxon>
        <taxon>Trichosporonales</taxon>
        <taxon>Trichosporonaceae</taxon>
        <taxon>Apiotrichum</taxon>
    </lineage>
</organism>
<feature type="region of interest" description="Disordered" evidence="2">
    <location>
        <begin position="38"/>
        <end position="67"/>
    </location>
</feature>
<dbReference type="InterPro" id="IPR004000">
    <property type="entry name" value="Actin"/>
</dbReference>
<dbReference type="AlphaFoldDB" id="A0A427Y705"/>
<accession>A0A427Y705</accession>
<dbReference type="EMBL" id="RSCE01000002">
    <property type="protein sequence ID" value="RSH86870.1"/>
    <property type="molecule type" value="Genomic_DNA"/>
</dbReference>